<gene>
    <name evidence="13" type="ORF">HFC64_13180</name>
    <name evidence="14" type="ORF">SSOP1_0316</name>
    <name evidence="5" type="ORF">SULA_1352</name>
    <name evidence="3" type="ORF">SULB_1353</name>
    <name evidence="4" type="ORF">SULC_1351</name>
    <name evidence="6" type="ORF">SULG_06710</name>
    <name evidence="7" type="ORF">SULH_06710</name>
    <name evidence="8" type="ORF">SULI_06710</name>
    <name evidence="9" type="ORF">SULM_06710</name>
    <name evidence="10" type="ORF">SULN_06710</name>
    <name evidence="11" type="ORF">SULO_06720</name>
    <name evidence="12" type="ORF">SULZ_06955</name>
</gene>
<dbReference type="EMBL" id="CP033236">
    <property type="protein sequence ID" value="AZF70734.1"/>
    <property type="molecule type" value="Genomic_DNA"/>
</dbReference>
<evidence type="ECO:0000256" key="1">
    <source>
        <dbReference type="PROSITE-ProRule" id="PRU00325"/>
    </source>
</evidence>
<evidence type="ECO:0000313" key="26">
    <source>
        <dbReference type="Proteomes" id="UP000594632"/>
    </source>
</evidence>
<evidence type="ECO:0000313" key="23">
    <source>
        <dbReference type="Proteomes" id="UP000275843"/>
    </source>
</evidence>
<evidence type="ECO:0000313" key="9">
    <source>
        <dbReference type="EMBL" id="AZF75978.1"/>
    </source>
</evidence>
<protein>
    <recommendedName>
        <fullName evidence="2">SWIM-type domain-containing protein</fullName>
    </recommendedName>
</protein>
<evidence type="ECO:0000313" key="3">
    <source>
        <dbReference type="EMBL" id="AKA73645.1"/>
    </source>
</evidence>
<evidence type="ECO:0000313" key="6">
    <source>
        <dbReference type="EMBL" id="AZF68114.1"/>
    </source>
</evidence>
<dbReference type="Proteomes" id="UP000267993">
    <property type="component" value="Chromosome"/>
</dbReference>
<dbReference type="InterPro" id="IPR007527">
    <property type="entry name" value="Znf_SWIM"/>
</dbReference>
<dbReference type="AlphaFoldDB" id="A0A0E3JXD3"/>
<dbReference type="GO" id="GO:0008270">
    <property type="term" value="F:zinc ion binding"/>
    <property type="evidence" value="ECO:0007669"/>
    <property type="project" value="UniProtKB-KW"/>
</dbReference>
<dbReference type="EMBL" id="CP011057">
    <property type="protein sequence ID" value="AKA79034.1"/>
    <property type="molecule type" value="Genomic_DNA"/>
</dbReference>
<evidence type="ECO:0000313" key="25">
    <source>
        <dbReference type="Proteomes" id="UP000282269"/>
    </source>
</evidence>
<evidence type="ECO:0000313" key="13">
    <source>
        <dbReference type="EMBL" id="QPG50633.1"/>
    </source>
</evidence>
<reference evidence="18" key="2">
    <citation type="submission" date="2016-04" db="EMBL/GenBank/DDBJ databases">
        <authorList>
            <person name="Shah S.A."/>
            <person name="Garrett R.A."/>
        </authorList>
    </citation>
    <scope>NUCLEOTIDE SEQUENCE [LARGE SCALE GENOMIC DNA]</scope>
    <source>
        <strain evidence="18">ATCC 35091 / DSM 1616 / JCM 8930 / NBRC 15331 / P1</strain>
    </source>
</reference>
<reference evidence="4" key="5">
    <citation type="submission" date="2018-10" db="EMBL/GenBank/DDBJ databases">
        <authorList>
            <person name="McCarthy S."/>
            <person name="Gradnigo J."/>
            <person name="Johnson T."/>
            <person name="Payne S."/>
            <person name="Lipzen A."/>
            <person name="Schackwitz W."/>
            <person name="Martin J."/>
            <person name="Moriyama E."/>
            <person name="Blum P."/>
        </authorList>
    </citation>
    <scope>NUCLEOTIDE SEQUENCE</scope>
    <source>
        <strain evidence="3">SARC-B</strain>
        <strain evidence="4">SARC-C</strain>
        <strain evidence="5">SULA</strain>
    </source>
</reference>
<accession>A0A0E3JXD3</accession>
<dbReference type="Proteomes" id="UP000273194">
    <property type="component" value="Chromosome"/>
</dbReference>
<dbReference type="EMBL" id="CP033241">
    <property type="protein sequence ID" value="AZF83829.1"/>
    <property type="molecule type" value="Genomic_DNA"/>
</dbReference>
<dbReference type="Proteomes" id="UP000033085">
    <property type="component" value="Chromosome"/>
</dbReference>
<dbReference type="KEGG" id="ssol:SULB_1353"/>
<keyword evidence="1" id="KW-0479">Metal-binding</keyword>
<dbReference type="Proteomes" id="UP000594632">
    <property type="component" value="Chromosome"/>
</dbReference>
<evidence type="ECO:0000313" key="24">
    <source>
        <dbReference type="Proteomes" id="UP000278715"/>
    </source>
</evidence>
<dbReference type="Proteomes" id="UP000033057">
    <property type="component" value="Chromosome"/>
</dbReference>
<evidence type="ECO:0000313" key="16">
    <source>
        <dbReference type="Proteomes" id="UP000033085"/>
    </source>
</evidence>
<dbReference type="EMBL" id="CP033240">
    <property type="protein sequence ID" value="AZF81191.1"/>
    <property type="molecule type" value="Genomic_DNA"/>
</dbReference>
<evidence type="ECO:0000313" key="8">
    <source>
        <dbReference type="EMBL" id="AZF73354.1"/>
    </source>
</evidence>
<evidence type="ECO:0000313" key="4">
    <source>
        <dbReference type="EMBL" id="AKA76342.1"/>
    </source>
</evidence>
<dbReference type="EMBL" id="CP033237">
    <property type="protein sequence ID" value="AZF73354.1"/>
    <property type="molecule type" value="Genomic_DNA"/>
</dbReference>
<dbReference type="EMBL" id="CP033235">
    <property type="protein sequence ID" value="AZF68114.1"/>
    <property type="molecule type" value="Genomic_DNA"/>
</dbReference>
<name>A0A0E3JXD3_SACSO</name>
<evidence type="ECO:0000313" key="22">
    <source>
        <dbReference type="Proteomes" id="UP000273443"/>
    </source>
</evidence>
<evidence type="ECO:0000313" key="15">
    <source>
        <dbReference type="Proteomes" id="UP000033057"/>
    </source>
</evidence>
<dbReference type="Proteomes" id="UP000278715">
    <property type="component" value="Chromosome"/>
</dbReference>
<reference evidence="15 16" key="1">
    <citation type="journal article" date="2015" name="Genome Announc.">
        <title>Complete Genome Sequence of Sulfolobus solfataricus Strain 98/2 and Evolved Derivatives.</title>
        <authorList>
            <person name="McCarthy S."/>
            <person name="Gradnigo J."/>
            <person name="Johnson T."/>
            <person name="Payne S."/>
            <person name="Lipzen A."/>
            <person name="Martin J."/>
            <person name="Schackwitz W."/>
            <person name="Moriyama E."/>
            <person name="Blum P."/>
        </authorList>
    </citation>
    <scope>NUCLEOTIDE SEQUENCE [LARGE SCALE GENOMIC DNA]</scope>
    <source>
        <strain evidence="15">98/2 SULC</strain>
        <strain evidence="3">SARC-B</strain>
        <strain evidence="4">SARC-C</strain>
        <strain evidence="5 17">SULA</strain>
        <strain evidence="16">SULB</strain>
    </source>
</reference>
<dbReference type="Proteomes" id="UP000275843">
    <property type="component" value="Chromosome"/>
</dbReference>
<evidence type="ECO:0000313" key="18">
    <source>
        <dbReference type="Proteomes" id="UP000076770"/>
    </source>
</evidence>
<dbReference type="EMBL" id="CP050869">
    <property type="protein sequence ID" value="QPG50633.1"/>
    <property type="molecule type" value="Genomic_DNA"/>
</dbReference>
<sequence length="72" mass="8477">MIIITSINNNLIEGFVGARCVAGYYKVRIKIDGFKIIYSECECGQKFCRHAIQLFMHYMRVRDHVSNYKTIR</sequence>
<evidence type="ECO:0000313" key="14">
    <source>
        <dbReference type="EMBL" id="SAI83870.1"/>
    </source>
</evidence>
<evidence type="ECO:0000313" key="7">
    <source>
        <dbReference type="EMBL" id="AZF70734.1"/>
    </source>
</evidence>
<feature type="domain" description="SWIM-type" evidence="2">
    <location>
        <begin position="25"/>
        <end position="59"/>
    </location>
</feature>
<dbReference type="EMBL" id="CP011055">
    <property type="protein sequence ID" value="AKA73645.1"/>
    <property type="molecule type" value="Genomic_DNA"/>
</dbReference>
<keyword evidence="1" id="KW-0862">Zinc</keyword>
<reference evidence="13 26" key="6">
    <citation type="journal article" date="2020" name="Nat. Commun.">
        <title>The structures of two archaeal type IV pili illuminate evolutionary relationships.</title>
        <authorList>
            <person name="Wang F."/>
            <person name="Baquero D.P."/>
            <person name="Su Z."/>
            <person name="Beltran L.C."/>
            <person name="Prangishvili D."/>
            <person name="Krupovic M."/>
            <person name="Egelman E.H."/>
        </authorList>
    </citation>
    <scope>NUCLEOTIDE SEQUENCE [LARGE SCALE GENOMIC DNA]</scope>
    <source>
        <strain evidence="13 26">POZ149</strain>
    </source>
</reference>
<dbReference type="EMBL" id="LT549890">
    <property type="protein sequence ID" value="SAI83870.1"/>
    <property type="molecule type" value="Genomic_DNA"/>
</dbReference>
<evidence type="ECO:0000313" key="10">
    <source>
        <dbReference type="EMBL" id="AZF78588.1"/>
    </source>
</evidence>
<reference evidence="19 20" key="4">
    <citation type="journal article" date="2018" name="Proc. Natl. Acad. Sci. U.S.A.">
        <title>Nonmutational mechanism of inheritance in the Archaeon Sulfolobus solfataricus.</title>
        <authorList>
            <person name="Payne S."/>
            <person name="McCarthy S."/>
            <person name="Johnson T."/>
            <person name="North E."/>
            <person name="Blum P."/>
        </authorList>
    </citation>
    <scope>NUCLEOTIDE SEQUENCE [LARGE SCALE GENOMIC DNA]</scope>
    <source>
        <strain evidence="7 19">SARC-H</strain>
        <strain evidence="8 23">SARC-I</strain>
        <strain evidence="10 24">SARC-N</strain>
        <strain evidence="11 25">SARC-O</strain>
        <strain evidence="12 20">SUL120</strain>
        <strain evidence="6 21">SULG</strain>
        <strain evidence="9 22">SULM</strain>
    </source>
</reference>
<evidence type="ECO:0000259" key="2">
    <source>
        <dbReference type="PROSITE" id="PS50966"/>
    </source>
</evidence>
<evidence type="ECO:0000313" key="17">
    <source>
        <dbReference type="Proteomes" id="UP000033106"/>
    </source>
</evidence>
<dbReference type="Proteomes" id="UP000033106">
    <property type="component" value="Chromosome"/>
</dbReference>
<dbReference type="KEGG" id="ssof:SULC_1351"/>
<evidence type="ECO:0000313" key="12">
    <source>
        <dbReference type="EMBL" id="AZF83829.1"/>
    </source>
</evidence>
<dbReference type="EMBL" id="CP033238">
    <property type="protein sequence ID" value="AZF75978.1"/>
    <property type="molecule type" value="Genomic_DNA"/>
</dbReference>
<dbReference type="EMBL" id="CP011056">
    <property type="protein sequence ID" value="AKA76342.1"/>
    <property type="molecule type" value="Genomic_DNA"/>
</dbReference>
<dbReference type="EMBL" id="CP033239">
    <property type="protein sequence ID" value="AZF78588.1"/>
    <property type="molecule type" value="Genomic_DNA"/>
</dbReference>
<evidence type="ECO:0000313" key="21">
    <source>
        <dbReference type="Proteomes" id="UP000273194"/>
    </source>
</evidence>
<dbReference type="KEGG" id="ssoa:SULA_1352"/>
<dbReference type="PROSITE" id="PS50966">
    <property type="entry name" value="ZF_SWIM"/>
    <property type="match status" value="1"/>
</dbReference>
<evidence type="ECO:0000313" key="19">
    <source>
        <dbReference type="Proteomes" id="UP000267993"/>
    </source>
</evidence>
<evidence type="ECO:0000313" key="20">
    <source>
        <dbReference type="Proteomes" id="UP000269431"/>
    </source>
</evidence>
<organism evidence="4 15">
    <name type="scientific">Saccharolobus solfataricus</name>
    <name type="common">Sulfolobus solfataricus</name>
    <dbReference type="NCBI Taxonomy" id="2287"/>
    <lineage>
        <taxon>Archaea</taxon>
        <taxon>Thermoproteota</taxon>
        <taxon>Thermoprotei</taxon>
        <taxon>Sulfolobales</taxon>
        <taxon>Sulfolobaceae</taxon>
        <taxon>Saccharolobus</taxon>
    </lineage>
</organism>
<evidence type="ECO:0000313" key="5">
    <source>
        <dbReference type="EMBL" id="AKA79034.1"/>
    </source>
</evidence>
<evidence type="ECO:0000313" key="11">
    <source>
        <dbReference type="EMBL" id="AZF81191.1"/>
    </source>
</evidence>
<dbReference type="Proteomes" id="UP000076770">
    <property type="component" value="Chromosome i"/>
</dbReference>
<dbReference type="Proteomes" id="UP000282269">
    <property type="component" value="Chromosome"/>
</dbReference>
<reference evidence="14" key="3">
    <citation type="submission" date="2016-04" db="EMBL/GenBank/DDBJ databases">
        <authorList>
            <person name="Evans L.H."/>
            <person name="Alamgir A."/>
            <person name="Owens N."/>
            <person name="Weber N.D."/>
            <person name="Virtaneva K."/>
            <person name="Barbian K."/>
            <person name="Babar A."/>
            <person name="Rosenke K."/>
        </authorList>
    </citation>
    <scope>NUCLEOTIDE SEQUENCE</scope>
    <source>
        <strain evidence="14">P1</strain>
    </source>
</reference>
<proteinExistence type="predicted"/>
<dbReference type="Proteomes" id="UP000269431">
    <property type="component" value="Chromosome"/>
</dbReference>
<keyword evidence="1" id="KW-0863">Zinc-finger</keyword>
<dbReference type="Proteomes" id="UP000273443">
    <property type="component" value="Chromosome"/>
</dbReference>